<dbReference type="InterPro" id="IPR036610">
    <property type="entry name" value="PEBP-like_sf"/>
</dbReference>
<dbReference type="PROSITE" id="PS01220">
    <property type="entry name" value="PBP"/>
    <property type="match status" value="1"/>
</dbReference>
<gene>
    <name evidence="4" type="ORF">H072_4286</name>
</gene>
<reference evidence="5" key="2">
    <citation type="submission" date="2013-04" db="EMBL/GenBank/DDBJ databases">
        <title>Genomic mechanisms accounting for the adaptation to parasitism in nematode-trapping fungi.</title>
        <authorList>
            <person name="Ahren D.G."/>
        </authorList>
    </citation>
    <scope>NUCLEOTIDE SEQUENCE [LARGE SCALE GENOMIC DNA]</scope>
    <source>
        <strain evidence="5">CBS 200.50</strain>
    </source>
</reference>
<dbReference type="CDD" id="cd00866">
    <property type="entry name" value="PEBP_euk"/>
    <property type="match status" value="1"/>
</dbReference>
<evidence type="ECO:0000256" key="2">
    <source>
        <dbReference type="SAM" id="MobiDB-lite"/>
    </source>
</evidence>
<dbReference type="InterPro" id="IPR001858">
    <property type="entry name" value="Phosphatidylethanolamine-bd_CS"/>
</dbReference>
<dbReference type="OMA" id="GTLLHWM"/>
<name>S8AFZ0_DACHA</name>
<dbReference type="SUPFAM" id="SSF49777">
    <property type="entry name" value="PEBP-like"/>
    <property type="match status" value="1"/>
</dbReference>
<feature type="region of interest" description="Disordered" evidence="2">
    <location>
        <begin position="208"/>
        <end position="260"/>
    </location>
</feature>
<keyword evidence="3" id="KW-0732">Signal</keyword>
<dbReference type="GO" id="GO:0046578">
    <property type="term" value="P:regulation of Ras protein signal transduction"/>
    <property type="evidence" value="ECO:0007669"/>
    <property type="project" value="TreeGrafter"/>
</dbReference>
<proteinExistence type="inferred from homology"/>
<dbReference type="InterPro" id="IPR008914">
    <property type="entry name" value="PEBP"/>
</dbReference>
<dbReference type="GO" id="GO:0030162">
    <property type="term" value="P:regulation of proteolysis"/>
    <property type="evidence" value="ECO:0007669"/>
    <property type="project" value="TreeGrafter"/>
</dbReference>
<dbReference type="STRING" id="1284197.S8AFZ0"/>
<dbReference type="eggNOG" id="KOG3346">
    <property type="taxonomic scope" value="Eukaryota"/>
</dbReference>
<dbReference type="EMBL" id="AQGS01000153">
    <property type="protein sequence ID" value="EPS41779.1"/>
    <property type="molecule type" value="Genomic_DNA"/>
</dbReference>
<evidence type="ECO:0000256" key="3">
    <source>
        <dbReference type="SAM" id="SignalP"/>
    </source>
</evidence>
<dbReference type="InterPro" id="IPR035810">
    <property type="entry name" value="PEBP_euk"/>
</dbReference>
<protein>
    <recommendedName>
        <fullName evidence="6">PEBP-like protein</fullName>
    </recommendedName>
</protein>
<feature type="signal peptide" evidence="3">
    <location>
        <begin position="1"/>
        <end position="18"/>
    </location>
</feature>
<comment type="similarity">
    <text evidence="1">Belongs to the phosphatidylethanolamine-binding protein family.</text>
</comment>
<dbReference type="Pfam" id="PF01161">
    <property type="entry name" value="PBP"/>
    <property type="match status" value="1"/>
</dbReference>
<dbReference type="Gene3D" id="3.90.280.10">
    <property type="entry name" value="PEBP-like"/>
    <property type="match status" value="1"/>
</dbReference>
<dbReference type="Proteomes" id="UP000015100">
    <property type="component" value="Unassembled WGS sequence"/>
</dbReference>
<feature type="chain" id="PRO_5004560621" description="PEBP-like protein" evidence="3">
    <location>
        <begin position="19"/>
        <end position="284"/>
    </location>
</feature>
<feature type="compositionally biased region" description="Polar residues" evidence="2">
    <location>
        <begin position="236"/>
        <end position="246"/>
    </location>
</feature>
<dbReference type="GO" id="GO:0005543">
    <property type="term" value="F:phospholipid binding"/>
    <property type="evidence" value="ECO:0007669"/>
    <property type="project" value="TreeGrafter"/>
</dbReference>
<reference evidence="4 5" key="1">
    <citation type="journal article" date="2013" name="PLoS Genet.">
        <title>Genomic mechanisms accounting for the adaptation to parasitism in nematode-trapping fungi.</title>
        <authorList>
            <person name="Meerupati T."/>
            <person name="Andersson K.M."/>
            <person name="Friman E."/>
            <person name="Kumar D."/>
            <person name="Tunlid A."/>
            <person name="Ahren D."/>
        </authorList>
    </citation>
    <scope>NUCLEOTIDE SEQUENCE [LARGE SCALE GENOMIC DNA]</scope>
    <source>
        <strain evidence="4 5">CBS 200.50</strain>
    </source>
</reference>
<evidence type="ECO:0000313" key="4">
    <source>
        <dbReference type="EMBL" id="EPS41779.1"/>
    </source>
</evidence>
<dbReference type="PANTHER" id="PTHR11362:SF148">
    <property type="entry name" value="CARBOXYPEPTIDASE Y INHIBITOR"/>
    <property type="match status" value="1"/>
</dbReference>
<accession>S8AFZ0</accession>
<dbReference type="AlphaFoldDB" id="S8AFZ0"/>
<evidence type="ECO:0008006" key="6">
    <source>
        <dbReference type="Google" id="ProtNLM"/>
    </source>
</evidence>
<sequence length="284" mass="30017">MAARYLTALLALAGTAISQTPQGFSPSVSQYLPVTYDTSANPSFFANGGVFDKRAVQTIPEVYVPDLASLTGQTFIVLMVDPDAPSPQNNSLGQILHWLQPGVKVPIASKKVRGPNNSTTYIMLDTTLANAIAPYRGPAPPSQDPHRYIFMLFLQPKPTFTLPAGFERFEGGNDRRQFNADAFVKAAGLDAPIAGNYFLAGASTQGDGGQATQGFDMPSSNNSTSGSNTSEVGAESTRTPTSNGNDTSPTFPTPTPSQTHNGAIRLKHSVSGLIVVFAVACFLI</sequence>
<keyword evidence="5" id="KW-1185">Reference proteome</keyword>
<organism evidence="4 5">
    <name type="scientific">Dactylellina haptotyla (strain CBS 200.50)</name>
    <name type="common">Nematode-trapping fungus</name>
    <name type="synonym">Monacrosporium haptotylum</name>
    <dbReference type="NCBI Taxonomy" id="1284197"/>
    <lineage>
        <taxon>Eukaryota</taxon>
        <taxon>Fungi</taxon>
        <taxon>Dikarya</taxon>
        <taxon>Ascomycota</taxon>
        <taxon>Pezizomycotina</taxon>
        <taxon>Orbiliomycetes</taxon>
        <taxon>Orbiliales</taxon>
        <taxon>Orbiliaceae</taxon>
        <taxon>Dactylellina</taxon>
    </lineage>
</organism>
<dbReference type="PANTHER" id="PTHR11362">
    <property type="entry name" value="PHOSPHATIDYLETHANOLAMINE-BINDING PROTEIN"/>
    <property type="match status" value="1"/>
</dbReference>
<dbReference type="OrthoDB" id="2506647at2759"/>
<dbReference type="GO" id="GO:0030414">
    <property type="term" value="F:peptidase inhibitor activity"/>
    <property type="evidence" value="ECO:0007669"/>
    <property type="project" value="TreeGrafter"/>
</dbReference>
<comment type="caution">
    <text evidence="4">The sequence shown here is derived from an EMBL/GenBank/DDBJ whole genome shotgun (WGS) entry which is preliminary data.</text>
</comment>
<evidence type="ECO:0000256" key="1">
    <source>
        <dbReference type="ARBA" id="ARBA00007091"/>
    </source>
</evidence>
<evidence type="ECO:0000313" key="5">
    <source>
        <dbReference type="Proteomes" id="UP000015100"/>
    </source>
</evidence>
<dbReference type="HOGENOM" id="CLU_043994_4_1_1"/>
<feature type="compositionally biased region" description="Low complexity" evidence="2">
    <location>
        <begin position="219"/>
        <end position="230"/>
    </location>
</feature>